<gene>
    <name evidence="2" type="ORF">PUN28_017821</name>
</gene>
<comment type="caution">
    <text evidence="2">The sequence shown here is derived from an EMBL/GenBank/DDBJ whole genome shotgun (WGS) entry which is preliminary data.</text>
</comment>
<reference evidence="2 3" key="1">
    <citation type="submission" date="2023-03" db="EMBL/GenBank/DDBJ databases">
        <title>High recombination rates correlate with genetic variation in Cardiocondyla obscurior ants.</title>
        <authorList>
            <person name="Errbii M."/>
        </authorList>
    </citation>
    <scope>NUCLEOTIDE SEQUENCE [LARGE SCALE GENOMIC DNA]</scope>
    <source>
        <strain evidence="2">Alpha-2009</strain>
        <tissue evidence="2">Whole body</tissue>
    </source>
</reference>
<protein>
    <submittedName>
        <fullName evidence="2">Uncharacterized protein</fullName>
    </submittedName>
</protein>
<dbReference type="EMBL" id="JADYXP020000021">
    <property type="protein sequence ID" value="KAL0103784.1"/>
    <property type="molecule type" value="Genomic_DNA"/>
</dbReference>
<sequence length="75" mass="8493">MARAEAEATSGSGVLFMNQFLHDKFPGRKAYREMVRVFCQEISNNEIDDGNRASPTMIRVGTEPVRRQSDRPMST</sequence>
<feature type="region of interest" description="Disordered" evidence="1">
    <location>
        <begin position="46"/>
        <end position="75"/>
    </location>
</feature>
<dbReference type="AlphaFoldDB" id="A0AAW2EN59"/>
<dbReference type="Proteomes" id="UP001430953">
    <property type="component" value="Unassembled WGS sequence"/>
</dbReference>
<evidence type="ECO:0000313" key="3">
    <source>
        <dbReference type="Proteomes" id="UP001430953"/>
    </source>
</evidence>
<evidence type="ECO:0000256" key="1">
    <source>
        <dbReference type="SAM" id="MobiDB-lite"/>
    </source>
</evidence>
<name>A0AAW2EN59_9HYME</name>
<organism evidence="2 3">
    <name type="scientific">Cardiocondyla obscurior</name>
    <dbReference type="NCBI Taxonomy" id="286306"/>
    <lineage>
        <taxon>Eukaryota</taxon>
        <taxon>Metazoa</taxon>
        <taxon>Ecdysozoa</taxon>
        <taxon>Arthropoda</taxon>
        <taxon>Hexapoda</taxon>
        <taxon>Insecta</taxon>
        <taxon>Pterygota</taxon>
        <taxon>Neoptera</taxon>
        <taxon>Endopterygota</taxon>
        <taxon>Hymenoptera</taxon>
        <taxon>Apocrita</taxon>
        <taxon>Aculeata</taxon>
        <taxon>Formicoidea</taxon>
        <taxon>Formicidae</taxon>
        <taxon>Myrmicinae</taxon>
        <taxon>Cardiocondyla</taxon>
    </lineage>
</organism>
<evidence type="ECO:0000313" key="2">
    <source>
        <dbReference type="EMBL" id="KAL0103784.1"/>
    </source>
</evidence>
<proteinExistence type="predicted"/>
<keyword evidence="3" id="KW-1185">Reference proteome</keyword>
<feature type="compositionally biased region" description="Basic and acidic residues" evidence="1">
    <location>
        <begin position="64"/>
        <end position="75"/>
    </location>
</feature>
<accession>A0AAW2EN59</accession>